<name>Q0IY71_ORYSJ</name>
<evidence type="ECO:0000313" key="3">
    <source>
        <dbReference type="Proteomes" id="UP000000763"/>
    </source>
</evidence>
<dbReference type="EMBL" id="AP008216">
    <property type="protein sequence ID" value="BAF26344.1"/>
    <property type="molecule type" value="Genomic_DNA"/>
</dbReference>
<reference evidence="3" key="2">
    <citation type="journal article" date="2008" name="Nucleic Acids Res.">
        <title>The rice annotation project database (RAP-DB): 2008 update.</title>
        <authorList>
            <consortium name="The rice annotation project (RAP)"/>
        </authorList>
    </citation>
    <scope>GENOME REANNOTATION</scope>
    <source>
        <strain evidence="3">cv. Nipponbare</strain>
    </source>
</reference>
<organism evidence="2 3">
    <name type="scientific">Oryza sativa subsp. japonica</name>
    <name type="common">Rice</name>
    <dbReference type="NCBI Taxonomy" id="39947"/>
    <lineage>
        <taxon>Eukaryota</taxon>
        <taxon>Viridiplantae</taxon>
        <taxon>Streptophyta</taxon>
        <taxon>Embryophyta</taxon>
        <taxon>Tracheophyta</taxon>
        <taxon>Spermatophyta</taxon>
        <taxon>Magnoliopsida</taxon>
        <taxon>Liliopsida</taxon>
        <taxon>Poales</taxon>
        <taxon>Poaceae</taxon>
        <taxon>BOP clade</taxon>
        <taxon>Oryzoideae</taxon>
        <taxon>Oryzeae</taxon>
        <taxon>Oryzinae</taxon>
        <taxon>Oryza</taxon>
        <taxon>Oryza sativa</taxon>
    </lineage>
</organism>
<dbReference type="AlphaFoldDB" id="Q0IY71"/>
<evidence type="ECO:0000313" key="2">
    <source>
        <dbReference type="EMBL" id="BAF26344.1"/>
    </source>
</evidence>
<dbReference type="Proteomes" id="UP000000763">
    <property type="component" value="Chromosome 10"/>
</dbReference>
<accession>Q0IY71</accession>
<sequence>SHFPLATSPPLPDLAEGRGVGSGAGRGGGGGSVGVGAAGWEIDPHVHISSIFWTCTGVSRSTRPLCSST</sequence>
<protein>
    <submittedName>
        <fullName evidence="2">Os10g0360600 protein</fullName>
    </submittedName>
</protein>
<gene>
    <name evidence="2" type="ordered locus">Os10g0360600</name>
</gene>
<dbReference type="KEGG" id="dosa:Os10g0360600"/>
<feature type="non-terminal residue" evidence="2">
    <location>
        <position position="1"/>
    </location>
</feature>
<feature type="compositionally biased region" description="Gly residues" evidence="1">
    <location>
        <begin position="18"/>
        <end position="36"/>
    </location>
</feature>
<reference evidence="2 3" key="1">
    <citation type="journal article" date="2005" name="Nature">
        <title>The map-based sequence of the rice genome.</title>
        <authorList>
            <consortium name="International rice genome sequencing project (IRGSP)"/>
            <person name="Matsumoto T."/>
            <person name="Wu J."/>
            <person name="Kanamori H."/>
            <person name="Katayose Y."/>
            <person name="Fujisawa M."/>
            <person name="Namiki N."/>
            <person name="Mizuno H."/>
            <person name="Yamamoto K."/>
            <person name="Antonio B.A."/>
            <person name="Baba T."/>
            <person name="Sakata K."/>
            <person name="Nagamura Y."/>
            <person name="Aoki H."/>
            <person name="Arikawa K."/>
            <person name="Arita K."/>
            <person name="Bito T."/>
            <person name="Chiden Y."/>
            <person name="Fujitsuka N."/>
            <person name="Fukunaka R."/>
            <person name="Hamada M."/>
            <person name="Harada C."/>
            <person name="Hayashi A."/>
            <person name="Hijishita S."/>
            <person name="Honda M."/>
            <person name="Hosokawa S."/>
            <person name="Ichikawa Y."/>
            <person name="Idonuma A."/>
            <person name="Iijima M."/>
            <person name="Ikeda M."/>
            <person name="Ikeno M."/>
            <person name="Ito K."/>
            <person name="Ito S."/>
            <person name="Ito T."/>
            <person name="Ito Y."/>
            <person name="Ito Y."/>
            <person name="Iwabuchi A."/>
            <person name="Kamiya K."/>
            <person name="Karasawa W."/>
            <person name="Kurita K."/>
            <person name="Katagiri S."/>
            <person name="Kikuta A."/>
            <person name="Kobayashi H."/>
            <person name="Kobayashi N."/>
            <person name="Machita K."/>
            <person name="Maehara T."/>
            <person name="Masukawa M."/>
            <person name="Mizubayashi T."/>
            <person name="Mukai Y."/>
            <person name="Nagasaki H."/>
            <person name="Nagata Y."/>
            <person name="Naito S."/>
            <person name="Nakashima M."/>
            <person name="Nakama Y."/>
            <person name="Nakamichi Y."/>
            <person name="Nakamura M."/>
            <person name="Meguro A."/>
            <person name="Negishi M."/>
            <person name="Ohta I."/>
            <person name="Ohta T."/>
            <person name="Okamoto M."/>
            <person name="Ono N."/>
            <person name="Saji S."/>
            <person name="Sakaguchi M."/>
            <person name="Sakai K."/>
            <person name="Shibata M."/>
            <person name="Shimokawa T."/>
            <person name="Song J."/>
            <person name="Takazaki Y."/>
            <person name="Terasawa K."/>
            <person name="Tsugane M."/>
            <person name="Tsuji K."/>
            <person name="Ueda S."/>
            <person name="Waki K."/>
            <person name="Yamagata H."/>
            <person name="Yamamoto M."/>
            <person name="Yamamoto S."/>
            <person name="Yamane H."/>
            <person name="Yoshiki S."/>
            <person name="Yoshihara R."/>
            <person name="Yukawa K."/>
            <person name="Zhong H."/>
            <person name="Yano M."/>
            <person name="Yuan Q."/>
            <person name="Ouyang S."/>
            <person name="Liu J."/>
            <person name="Jones K.M."/>
            <person name="Gansberger K."/>
            <person name="Moffat K."/>
            <person name="Hill J."/>
            <person name="Bera J."/>
            <person name="Fadrosh D."/>
            <person name="Jin S."/>
            <person name="Johri S."/>
            <person name="Kim M."/>
            <person name="Overton L."/>
            <person name="Reardon M."/>
            <person name="Tsitrin T."/>
            <person name="Vuong H."/>
            <person name="Weaver B."/>
            <person name="Ciecko A."/>
            <person name="Tallon L."/>
            <person name="Jackson J."/>
            <person name="Pai G."/>
            <person name="Aken S.V."/>
            <person name="Utterback T."/>
            <person name="Reidmuller S."/>
            <person name="Feldblyum T."/>
            <person name="Hsiao J."/>
            <person name="Zismann V."/>
            <person name="Iobst S."/>
            <person name="de Vazeille A.R."/>
            <person name="Buell C.R."/>
            <person name="Ying K."/>
            <person name="Li Y."/>
            <person name="Lu T."/>
            <person name="Huang Y."/>
            <person name="Zhao Q."/>
            <person name="Feng Q."/>
            <person name="Zhang L."/>
            <person name="Zhu J."/>
            <person name="Weng Q."/>
            <person name="Mu J."/>
            <person name="Lu Y."/>
            <person name="Fan D."/>
            <person name="Liu Y."/>
            <person name="Guan J."/>
            <person name="Zhang Y."/>
            <person name="Yu S."/>
            <person name="Liu X."/>
            <person name="Zhang Y."/>
            <person name="Hong G."/>
            <person name="Han B."/>
            <person name="Choisne N."/>
            <person name="Demange N."/>
            <person name="Orjeda G."/>
            <person name="Samain S."/>
            <person name="Cattolico L."/>
            <person name="Pelletier E."/>
            <person name="Couloux A."/>
            <person name="Segurens B."/>
            <person name="Wincker P."/>
            <person name="D'Hont A."/>
            <person name="Scarpelli C."/>
            <person name="Weissenbach J."/>
            <person name="Salanoubat M."/>
            <person name="Quetier F."/>
            <person name="Yu Y."/>
            <person name="Kim H.R."/>
            <person name="Rambo T."/>
            <person name="Currie J."/>
            <person name="Collura K."/>
            <person name="Luo M."/>
            <person name="Yang T."/>
            <person name="Ammiraju J.S.S."/>
            <person name="Engler F."/>
            <person name="Soderlund C."/>
            <person name="Wing R.A."/>
            <person name="Palmer L.E."/>
            <person name="de la Bastide M."/>
            <person name="Spiegel L."/>
            <person name="Nascimento L."/>
            <person name="Zutavern T."/>
            <person name="O'Shaughnessy A."/>
            <person name="Dike S."/>
            <person name="Dedhia N."/>
            <person name="Preston R."/>
            <person name="Balija V."/>
            <person name="McCombie W.R."/>
            <person name="Chow T."/>
            <person name="Chen H."/>
            <person name="Chung M."/>
            <person name="Chen C."/>
            <person name="Shaw J."/>
            <person name="Wu H."/>
            <person name="Hsiao K."/>
            <person name="Chao Y."/>
            <person name="Chu M."/>
            <person name="Cheng C."/>
            <person name="Hour A."/>
            <person name="Lee P."/>
            <person name="Lin S."/>
            <person name="Lin Y."/>
            <person name="Liou J."/>
            <person name="Liu S."/>
            <person name="Hsing Y."/>
            <person name="Raghuvanshi S."/>
            <person name="Mohanty A."/>
            <person name="Bharti A.K."/>
            <person name="Gaur A."/>
            <person name="Gupta V."/>
            <person name="Kumar D."/>
            <person name="Ravi V."/>
            <person name="Vij S."/>
            <person name="Kapur A."/>
            <person name="Khurana P."/>
            <person name="Khurana P."/>
            <person name="Khurana J.P."/>
            <person name="Tyagi A.K."/>
            <person name="Gaikwad K."/>
            <person name="Singh A."/>
            <person name="Dalal V."/>
            <person name="Srivastava S."/>
            <person name="Dixit A."/>
            <person name="Pal A.K."/>
            <person name="Ghazi I.A."/>
            <person name="Yadav M."/>
            <person name="Pandit A."/>
            <person name="Bhargava A."/>
            <person name="Sureshbabu K."/>
            <person name="Batra K."/>
            <person name="Sharma T.R."/>
            <person name="Mohapatra T."/>
            <person name="Singh N.K."/>
            <person name="Messing J."/>
            <person name="Nelson A.B."/>
            <person name="Fuks G."/>
            <person name="Kavchok S."/>
            <person name="Keizer G."/>
            <person name="Linton E."/>
            <person name="Llaca V."/>
            <person name="Song R."/>
            <person name="Tanyolac B."/>
            <person name="Young S."/>
            <person name="Ho-Il K."/>
            <person name="Hahn J.H."/>
            <person name="Sangsakoo G."/>
            <person name="Vanavichit A."/>
            <person name="de Mattos Luiz.A.T."/>
            <person name="Zimmer P.D."/>
            <person name="Malone G."/>
            <person name="Dellagostin O."/>
            <person name="de Oliveira A.C."/>
            <person name="Bevan M."/>
            <person name="Bancroft I."/>
            <person name="Minx P."/>
            <person name="Cordum H."/>
            <person name="Wilson R."/>
            <person name="Cheng Z."/>
            <person name="Jin W."/>
            <person name="Jiang J."/>
            <person name="Leong S.A."/>
            <person name="Iwama H."/>
            <person name="Gojobori T."/>
            <person name="Itoh T."/>
            <person name="Niimura Y."/>
            <person name="Fujii Y."/>
            <person name="Habara T."/>
            <person name="Sakai H."/>
            <person name="Sato Y."/>
            <person name="Wilson G."/>
            <person name="Kumar K."/>
            <person name="McCouch S."/>
            <person name="Juretic N."/>
            <person name="Hoen D."/>
            <person name="Wright S."/>
            <person name="Bruskiewich R."/>
            <person name="Bureau T."/>
            <person name="Miyao A."/>
            <person name="Hirochika H."/>
            <person name="Nishikawa T."/>
            <person name="Kadowaki K."/>
            <person name="Sugiura M."/>
            <person name="Burr B."/>
            <person name="Sasaki T."/>
        </authorList>
    </citation>
    <scope>NUCLEOTIDE SEQUENCE [LARGE SCALE GENOMIC DNA]</scope>
    <source>
        <strain evidence="3">cv. Nipponbare</strain>
    </source>
</reference>
<evidence type="ECO:0000256" key="1">
    <source>
        <dbReference type="SAM" id="MobiDB-lite"/>
    </source>
</evidence>
<proteinExistence type="predicted"/>
<feature type="region of interest" description="Disordered" evidence="1">
    <location>
        <begin position="1"/>
        <end position="36"/>
    </location>
</feature>